<evidence type="ECO:0000313" key="3">
    <source>
        <dbReference type="Proteomes" id="UP000077164"/>
    </source>
</evidence>
<feature type="domain" description="YchJ-like middle NTF2-like" evidence="1">
    <location>
        <begin position="33"/>
        <end position="126"/>
    </location>
</feature>
<keyword evidence="3" id="KW-1185">Reference proteome</keyword>
<dbReference type="AlphaFoldDB" id="A0A167YQT0"/>
<protein>
    <submittedName>
        <fullName evidence="2">Preprotein translocase subunit SecA</fullName>
    </submittedName>
</protein>
<dbReference type="InterPro" id="IPR048469">
    <property type="entry name" value="YchJ-like_M"/>
</dbReference>
<dbReference type="Proteomes" id="UP000077164">
    <property type="component" value="Unassembled WGS sequence"/>
</dbReference>
<name>A0A167YQT0_9FLAO</name>
<dbReference type="PANTHER" id="PTHR33747">
    <property type="entry name" value="UPF0225 PROTEIN SCO1677"/>
    <property type="match status" value="1"/>
</dbReference>
<dbReference type="STRING" id="249352.SAMN05444395_10727"/>
<reference evidence="2 3" key="1">
    <citation type="submission" date="2016-03" db="EMBL/GenBank/DDBJ databases">
        <title>Draft genome sequence of Flavobacterium fryxellicola DSM 16209.</title>
        <authorList>
            <person name="Shin S.-K."/>
            <person name="Yi H."/>
        </authorList>
    </citation>
    <scope>NUCLEOTIDE SEQUENCE [LARGE SCALE GENOMIC DNA]</scope>
    <source>
        <strain evidence="2 3">DSM 16209</strain>
    </source>
</reference>
<proteinExistence type="predicted"/>
<dbReference type="SUPFAM" id="SSF54427">
    <property type="entry name" value="NTF2-like"/>
    <property type="match status" value="1"/>
</dbReference>
<gene>
    <name evidence="2" type="ORF">FBFR_02860</name>
</gene>
<dbReference type="PANTHER" id="PTHR33747:SF1">
    <property type="entry name" value="ADENYLATE CYCLASE-ASSOCIATED CAP C-TERMINAL DOMAIN-CONTAINING PROTEIN"/>
    <property type="match status" value="1"/>
</dbReference>
<comment type="caution">
    <text evidence="2">The sequence shown here is derived from an EMBL/GenBank/DDBJ whole genome shotgun (WGS) entry which is preliminary data.</text>
</comment>
<dbReference type="InterPro" id="IPR032710">
    <property type="entry name" value="NTF2-like_dom_sf"/>
</dbReference>
<dbReference type="Gene3D" id="3.10.450.50">
    <property type="match status" value="1"/>
</dbReference>
<evidence type="ECO:0000313" key="2">
    <source>
        <dbReference type="EMBL" id="OAB29684.1"/>
    </source>
</evidence>
<dbReference type="RefSeq" id="WP_066076798.1">
    <property type="nucleotide sequence ID" value="NZ_FRDK01000007.1"/>
</dbReference>
<organism evidence="2 3">
    <name type="scientific">Flavobacterium fryxellicola</name>
    <dbReference type="NCBI Taxonomy" id="249352"/>
    <lineage>
        <taxon>Bacteria</taxon>
        <taxon>Pseudomonadati</taxon>
        <taxon>Bacteroidota</taxon>
        <taxon>Flavobacteriia</taxon>
        <taxon>Flavobacteriales</taxon>
        <taxon>Flavobacteriaceae</taxon>
        <taxon>Flavobacterium</taxon>
    </lineage>
</organism>
<accession>A0A167YQT0</accession>
<sequence length="129" mass="15172">MLNRNQNTCFCGLGKSYQDCCEPIIKGIQKATTAEFLMRSRYAAYVTHQADYLVATTHFSQRSPHSKSEILNWANSNKWLQLEIIHVTEYTVEFKAYFLDTKRQQHIHHELSSFKLENGNWFYVDGEFI</sequence>
<evidence type="ECO:0000259" key="1">
    <source>
        <dbReference type="Pfam" id="PF17775"/>
    </source>
</evidence>
<dbReference type="EMBL" id="LVJE01000006">
    <property type="protein sequence ID" value="OAB29684.1"/>
    <property type="molecule type" value="Genomic_DNA"/>
</dbReference>
<dbReference type="Pfam" id="PF17775">
    <property type="entry name" value="YchJ_M-like"/>
    <property type="match status" value="1"/>
</dbReference>
<dbReference type="OrthoDB" id="21421at2"/>